<reference evidence="2 3" key="1">
    <citation type="submission" date="2018-04" db="EMBL/GenBank/DDBJ databases">
        <title>Genomic Encyclopedia of Archaeal and Bacterial Type Strains, Phase II (KMG-II): from individual species to whole genera.</title>
        <authorList>
            <person name="Goeker M."/>
        </authorList>
    </citation>
    <scope>NUCLEOTIDE SEQUENCE [LARGE SCALE GENOMIC DNA]</scope>
    <source>
        <strain evidence="2 3">DSM 100162</strain>
    </source>
</reference>
<keyword evidence="1" id="KW-0732">Signal</keyword>
<name>A0A2T5Y7D8_9BACT</name>
<dbReference type="OrthoDB" id="852379at2"/>
<evidence type="ECO:0000313" key="3">
    <source>
        <dbReference type="Proteomes" id="UP000244225"/>
    </source>
</evidence>
<organism evidence="2 3">
    <name type="scientific">Pontibacter mucosus</name>
    <dbReference type="NCBI Taxonomy" id="1649266"/>
    <lineage>
        <taxon>Bacteria</taxon>
        <taxon>Pseudomonadati</taxon>
        <taxon>Bacteroidota</taxon>
        <taxon>Cytophagia</taxon>
        <taxon>Cytophagales</taxon>
        <taxon>Hymenobacteraceae</taxon>
        <taxon>Pontibacter</taxon>
    </lineage>
</organism>
<gene>
    <name evidence="2" type="ORF">C8N40_11429</name>
</gene>
<keyword evidence="3" id="KW-1185">Reference proteome</keyword>
<proteinExistence type="predicted"/>
<feature type="signal peptide" evidence="1">
    <location>
        <begin position="1"/>
        <end position="20"/>
    </location>
</feature>
<accession>A0A2T5Y7D8</accession>
<protein>
    <recommendedName>
        <fullName evidence="4">TonB-dependent receptor-like protein</fullName>
    </recommendedName>
</protein>
<evidence type="ECO:0008006" key="4">
    <source>
        <dbReference type="Google" id="ProtNLM"/>
    </source>
</evidence>
<evidence type="ECO:0000256" key="1">
    <source>
        <dbReference type="SAM" id="SignalP"/>
    </source>
</evidence>
<evidence type="ECO:0000313" key="2">
    <source>
        <dbReference type="EMBL" id="PTX12231.1"/>
    </source>
</evidence>
<feature type="chain" id="PRO_5015595069" description="TonB-dependent receptor-like protein" evidence="1">
    <location>
        <begin position="21"/>
        <end position="166"/>
    </location>
</feature>
<dbReference type="AlphaFoldDB" id="A0A2T5Y7D8"/>
<dbReference type="EMBL" id="QBKI01000014">
    <property type="protein sequence ID" value="PTX12231.1"/>
    <property type="molecule type" value="Genomic_DNA"/>
</dbReference>
<dbReference type="Proteomes" id="UP000244225">
    <property type="component" value="Unassembled WGS sequence"/>
</dbReference>
<comment type="caution">
    <text evidence="2">The sequence shown here is derived from an EMBL/GenBank/DDBJ whole genome shotgun (WGS) entry which is preliminary data.</text>
</comment>
<dbReference type="RefSeq" id="WP_108213729.1">
    <property type="nucleotide sequence ID" value="NZ_QBKI01000014.1"/>
</dbReference>
<sequence length="166" mass="18631">MKQYFLTGLLALASALAVQAQQFEPIKKTALLVEEKPQPLVLVNNQETILGALILNDNDVKSLNVLKGNEAVERFGRKAADGAIIMSLKQQLPLVRLEEVYRAFKIPAQQQKLTLAINGKHVKDPALLLADLRQIEKVEVTDFDVTSPSRWSFDEQYLNIVTKLQH</sequence>